<reference evidence="11" key="2">
    <citation type="submission" date="2021-01" db="UniProtKB">
        <authorList>
            <consortium name="EnsemblMetazoa"/>
        </authorList>
    </citation>
    <scope>IDENTIFICATION</scope>
</reference>
<keyword evidence="10" id="KW-0812">Transmembrane</keyword>
<dbReference type="Gene3D" id="1.25.40.20">
    <property type="entry name" value="Ankyrin repeat-containing domain"/>
    <property type="match status" value="1"/>
</dbReference>
<feature type="region of interest" description="Disordered" evidence="9">
    <location>
        <begin position="315"/>
        <end position="380"/>
    </location>
</feature>
<feature type="transmembrane region" description="Helical" evidence="10">
    <location>
        <begin position="663"/>
        <end position="686"/>
    </location>
</feature>
<dbReference type="RefSeq" id="XP_011683818.2">
    <property type="nucleotide sequence ID" value="XM_011685516.2"/>
</dbReference>
<dbReference type="KEGG" id="spu:105447449"/>
<keyword evidence="1" id="KW-0813">Transport</keyword>
<feature type="transmembrane region" description="Helical" evidence="10">
    <location>
        <begin position="413"/>
        <end position="434"/>
    </location>
</feature>
<keyword evidence="2" id="KW-0716">Sensory transduction</keyword>
<evidence type="ECO:0000256" key="9">
    <source>
        <dbReference type="SAM" id="MobiDB-lite"/>
    </source>
</evidence>
<dbReference type="InterPro" id="IPR052076">
    <property type="entry name" value="TRP_cation_channel"/>
</dbReference>
<feature type="compositionally biased region" description="Basic and acidic residues" evidence="9">
    <location>
        <begin position="315"/>
        <end position="328"/>
    </location>
</feature>
<dbReference type="GO" id="GO:0022857">
    <property type="term" value="F:transmembrane transporter activity"/>
    <property type="evidence" value="ECO:0000318"/>
    <property type="project" value="GO_Central"/>
</dbReference>
<organism evidence="11 12">
    <name type="scientific">Strongylocentrotus purpuratus</name>
    <name type="common">Purple sea urchin</name>
    <dbReference type="NCBI Taxonomy" id="7668"/>
    <lineage>
        <taxon>Eukaryota</taxon>
        <taxon>Metazoa</taxon>
        <taxon>Echinodermata</taxon>
        <taxon>Eleutherozoa</taxon>
        <taxon>Echinozoa</taxon>
        <taxon>Echinoidea</taxon>
        <taxon>Euechinoidea</taxon>
        <taxon>Echinacea</taxon>
        <taxon>Camarodonta</taxon>
        <taxon>Echinidea</taxon>
        <taxon>Strongylocentrotidae</taxon>
        <taxon>Strongylocentrotus</taxon>
    </lineage>
</organism>
<feature type="coiled-coil region" evidence="8">
    <location>
        <begin position="779"/>
        <end position="834"/>
    </location>
</feature>
<dbReference type="OMA" id="TTHIIFI"/>
<dbReference type="EnsemblMetazoa" id="XM_011685516">
    <property type="protein sequence ID" value="XP_011683818"/>
    <property type="gene ID" value="LOC105447449"/>
</dbReference>
<dbReference type="InterPro" id="IPR002110">
    <property type="entry name" value="Ankyrin_rpt"/>
</dbReference>
<evidence type="ECO:0000256" key="5">
    <source>
        <dbReference type="ARBA" id="ARBA00023065"/>
    </source>
</evidence>
<feature type="transmembrane region" description="Helical" evidence="10">
    <location>
        <begin position="587"/>
        <end position="607"/>
    </location>
</feature>
<evidence type="ECO:0000313" key="11">
    <source>
        <dbReference type="EnsemblMetazoa" id="XP_011683818"/>
    </source>
</evidence>
<dbReference type="InParanoid" id="A0A7M7HR98"/>
<feature type="transmembrane region" description="Helical" evidence="10">
    <location>
        <begin position="466"/>
        <end position="488"/>
    </location>
</feature>
<dbReference type="Proteomes" id="UP000007110">
    <property type="component" value="Unassembled WGS sequence"/>
</dbReference>
<protein>
    <recommendedName>
        <fullName evidence="13">Ion transport domain-containing protein</fullName>
    </recommendedName>
</protein>
<keyword evidence="3" id="KW-0677">Repeat</keyword>
<keyword evidence="10" id="KW-0472">Membrane</keyword>
<dbReference type="GeneID" id="105447449"/>
<evidence type="ECO:0000256" key="4">
    <source>
        <dbReference type="ARBA" id="ARBA00023043"/>
    </source>
</evidence>
<reference evidence="12" key="1">
    <citation type="submission" date="2015-02" db="EMBL/GenBank/DDBJ databases">
        <title>Genome sequencing for Strongylocentrotus purpuratus.</title>
        <authorList>
            <person name="Murali S."/>
            <person name="Liu Y."/>
            <person name="Vee V."/>
            <person name="English A."/>
            <person name="Wang M."/>
            <person name="Skinner E."/>
            <person name="Han Y."/>
            <person name="Muzny D.M."/>
            <person name="Worley K.C."/>
            <person name="Gibbs R.A."/>
        </authorList>
    </citation>
    <scope>NUCLEOTIDE SEQUENCE</scope>
</reference>
<evidence type="ECO:0000256" key="7">
    <source>
        <dbReference type="PROSITE-ProRule" id="PRU00023"/>
    </source>
</evidence>
<sequence>MEENDSEHPQPILKYTAKKGAAAIDCLVVLLERQDQSTLFELLKWISVEKNLFEVLQALLNGSKEIKINKRRDGNMLMELTRLCAEKGQTESVLELVAWDGSFIRKADDDGNSLFHLIARKGHHQTTKAILKNPDVKTKKKNAMGQTALHVAIQGGHRMTNALILKTDNELARIKDNNKMTPLMYACQTGNIYVVKLLLEMQKEAQVNIGFLDCDVNGLNCLDHAIDNGHEMIAVTLLDQDNWRNLMTNATRNGGTSGGPKMTPMRKLISSMPGVGKFVLDKCITKVKNPSDAKDDQIKVDFELLEDWYSDWMKDGDDREKKQREGNDKIVMTELSPGSRDNDKKKDEQISSNFDSDGKLKPNAKISVKGRLSRSKNHPVQHMLKSDDGKELLNHPVVRLMFKNKTNAFRIEYWLRFFLQLTLLFFLTLHSLIIPPPYYVKKHLPEGNYTWLADGEAKWKEDLDPIALVLFGSIGTWLILLLTVIYFFEMLRRKWLYRTTQSNSMNVWISVIRELTLQILIILFVVPGFGDLYFSHGVTFKAEWQWELGAYAVLLAWINFIYFLQTASFFGIYILMFLEVLSTMVNFLPVAGIFLCTFAVVFCILIINQTQYHTFGDSLAKSLTMLTDGIDFDTVFHPMDYLYQQSATEDFTNMVFYPHTTHIIFIIFLFSMPIVVMNLLTGLAVYDIDVIQKKAEILKQTIEAKRIMAVQSSSFPKAWKDSVFQHQTITVVKNLSSLKAVCYKLTGYKDTHEYLVAFLDKLEKTTDRVAYTKTTDMKIDDMMDRIDDVSNELNNLSDSTLDACTLHVEAISGVEQLKQQMQVIQDKLDKMCRSRVV</sequence>
<dbReference type="SUPFAM" id="SSF48403">
    <property type="entry name" value="Ankyrin repeat"/>
    <property type="match status" value="1"/>
</dbReference>
<evidence type="ECO:0000256" key="10">
    <source>
        <dbReference type="SAM" id="Phobius"/>
    </source>
</evidence>
<evidence type="ECO:0008006" key="13">
    <source>
        <dbReference type="Google" id="ProtNLM"/>
    </source>
</evidence>
<dbReference type="PANTHER" id="PTHR47143">
    <property type="entry name" value="TRANSIENT RECEPTOR POTENTIAL CATION CHANNEL PROTEIN PAINLESS"/>
    <property type="match status" value="1"/>
</dbReference>
<dbReference type="GO" id="GO:1902495">
    <property type="term" value="C:transmembrane transporter complex"/>
    <property type="evidence" value="ECO:0000318"/>
    <property type="project" value="GO_Central"/>
</dbReference>
<keyword evidence="6" id="KW-0407">Ion channel</keyword>
<name>A0A7M7HR98_STRPU</name>
<evidence type="ECO:0000256" key="3">
    <source>
        <dbReference type="ARBA" id="ARBA00022737"/>
    </source>
</evidence>
<dbReference type="SMART" id="SM00248">
    <property type="entry name" value="ANK"/>
    <property type="match status" value="4"/>
</dbReference>
<feature type="compositionally biased region" description="Basic and acidic residues" evidence="9">
    <location>
        <begin position="340"/>
        <end position="349"/>
    </location>
</feature>
<evidence type="ECO:0000256" key="6">
    <source>
        <dbReference type="ARBA" id="ARBA00023303"/>
    </source>
</evidence>
<evidence type="ECO:0000256" key="2">
    <source>
        <dbReference type="ARBA" id="ARBA00022606"/>
    </source>
</evidence>
<feature type="transmembrane region" description="Helical" evidence="10">
    <location>
        <begin position="508"/>
        <end position="530"/>
    </location>
</feature>
<dbReference type="OrthoDB" id="1925304at2759"/>
<dbReference type="PANTHER" id="PTHR47143:SF3">
    <property type="entry name" value="PWWP DOMAIN-CONTAINING PROTEIN"/>
    <property type="match status" value="1"/>
</dbReference>
<dbReference type="PROSITE" id="PS50297">
    <property type="entry name" value="ANK_REP_REGION"/>
    <property type="match status" value="1"/>
</dbReference>
<dbReference type="Gene3D" id="1.10.287.70">
    <property type="match status" value="1"/>
</dbReference>
<feature type="transmembrane region" description="Helical" evidence="10">
    <location>
        <begin position="550"/>
        <end position="575"/>
    </location>
</feature>
<evidence type="ECO:0000256" key="8">
    <source>
        <dbReference type="SAM" id="Coils"/>
    </source>
</evidence>
<keyword evidence="10" id="KW-1133">Transmembrane helix</keyword>
<dbReference type="AlphaFoldDB" id="A0A7M7HR98"/>
<dbReference type="InterPro" id="IPR036770">
    <property type="entry name" value="Ankyrin_rpt-contain_sf"/>
</dbReference>
<dbReference type="GO" id="GO:0034220">
    <property type="term" value="P:monoatomic ion transmembrane transport"/>
    <property type="evidence" value="ECO:0000318"/>
    <property type="project" value="GO_Central"/>
</dbReference>
<accession>A0A7M7HR98</accession>
<keyword evidence="12" id="KW-1185">Reference proteome</keyword>
<keyword evidence="4 7" id="KW-0040">ANK repeat</keyword>
<keyword evidence="8" id="KW-0175">Coiled coil</keyword>
<dbReference type="Pfam" id="PF12796">
    <property type="entry name" value="Ank_2"/>
    <property type="match status" value="2"/>
</dbReference>
<proteinExistence type="predicted"/>
<evidence type="ECO:0000256" key="1">
    <source>
        <dbReference type="ARBA" id="ARBA00022448"/>
    </source>
</evidence>
<keyword evidence="5" id="KW-0406">Ion transport</keyword>
<feature type="repeat" description="ANK" evidence="7">
    <location>
        <begin position="178"/>
        <end position="200"/>
    </location>
</feature>
<dbReference type="PROSITE" id="PS50088">
    <property type="entry name" value="ANK_REPEAT"/>
    <property type="match status" value="1"/>
</dbReference>
<evidence type="ECO:0000313" key="12">
    <source>
        <dbReference type="Proteomes" id="UP000007110"/>
    </source>
</evidence>